<dbReference type="NCBIfam" id="NF037954">
    <property type="entry name" value="het_cyst_PatD"/>
    <property type="match status" value="1"/>
</dbReference>
<proteinExistence type="predicted"/>
<gene>
    <name evidence="1" type="primary">patD</name>
    <name evidence="1" type="ORF">PI95_023700</name>
</gene>
<dbReference type="RefSeq" id="WP_039739945.1">
    <property type="nucleotide sequence ID" value="NZ_JTCM02000070.1"/>
</dbReference>
<sequence>MSLNRQNYHTFAMLLQQLRDYTTTAELNAPGLRQRVASLQQMFQQQIVPLADEDAQTPYNSREQSYQTEMSKQLRLLELDVMFFQGARQPATAQARLQTISDRLTTLMQYCEAILQQE</sequence>
<dbReference type="Proteomes" id="UP000031549">
    <property type="component" value="Unassembled WGS sequence"/>
</dbReference>
<dbReference type="AlphaFoldDB" id="A0A846HFA7"/>
<dbReference type="EMBL" id="JTCM02000070">
    <property type="protein sequence ID" value="NEU75479.1"/>
    <property type="molecule type" value="Genomic_DNA"/>
</dbReference>
<name>A0A846HFA7_9CYAN</name>
<organism evidence="1 2">
    <name type="scientific">Hassallia byssoidea VB512170</name>
    <dbReference type="NCBI Taxonomy" id="1304833"/>
    <lineage>
        <taxon>Bacteria</taxon>
        <taxon>Bacillati</taxon>
        <taxon>Cyanobacteriota</taxon>
        <taxon>Cyanophyceae</taxon>
        <taxon>Nostocales</taxon>
        <taxon>Tolypothrichaceae</taxon>
        <taxon>Hassallia</taxon>
    </lineage>
</organism>
<comment type="caution">
    <text evidence="1">The sequence shown here is derived from an EMBL/GenBank/DDBJ whole genome shotgun (WGS) entry which is preliminary data.</text>
</comment>
<evidence type="ECO:0000313" key="2">
    <source>
        <dbReference type="Proteomes" id="UP000031549"/>
    </source>
</evidence>
<reference evidence="1 2" key="1">
    <citation type="journal article" date="2015" name="Genome Announc.">
        <title>Draft Genome Sequence of Cyanobacterium Hassallia byssoidea Strain VB512170, Isolated from Monuments in India.</title>
        <authorList>
            <person name="Singh D."/>
            <person name="Chandrababunaidu M.M."/>
            <person name="Panda A."/>
            <person name="Sen D."/>
            <person name="Bhattacharyya S."/>
            <person name="Adhikary S.P."/>
            <person name="Tripathy S."/>
        </authorList>
    </citation>
    <scope>NUCLEOTIDE SEQUENCE [LARGE SCALE GENOMIC DNA]</scope>
    <source>
        <strain evidence="1 2">VB512170</strain>
    </source>
</reference>
<protein>
    <submittedName>
        <fullName evidence="1">Heterocyst frequency control protein PatD</fullName>
    </submittedName>
</protein>
<dbReference type="InterPro" id="IPR047810">
    <property type="entry name" value="PatD-like"/>
</dbReference>
<keyword evidence="2" id="KW-1185">Reference proteome</keyword>
<accession>A0A846HFA7</accession>
<evidence type="ECO:0000313" key="1">
    <source>
        <dbReference type="EMBL" id="NEU75479.1"/>
    </source>
</evidence>